<dbReference type="InterPro" id="IPR000387">
    <property type="entry name" value="Tyr_Pase_dom"/>
</dbReference>
<reference evidence="3 5" key="1">
    <citation type="submission" date="2015-11" db="EMBL/GenBank/DDBJ databases">
        <title>Genomic analysis of 38 Legionella species identifies large and diverse effector repertoires.</title>
        <authorList>
            <person name="Burstein D."/>
            <person name="Amaro F."/>
            <person name="Zusman T."/>
            <person name="Lifshitz Z."/>
            <person name="Cohen O."/>
            <person name="Gilbert J.A."/>
            <person name="Pupko T."/>
            <person name="Shuman H.A."/>
            <person name="Segal G."/>
        </authorList>
    </citation>
    <scope>NUCLEOTIDE SEQUENCE [LARGE SCALE GENOMIC DNA]</scope>
    <source>
        <strain evidence="3 5">ATCC 43877</strain>
    </source>
</reference>
<gene>
    <name evidence="4" type="primary">hopD2_1</name>
    <name evidence="3" type="ORF">Lmor_0626</name>
    <name evidence="4" type="ORF">NCTC12239_02030</name>
</gene>
<dbReference type="GO" id="GO:0004725">
    <property type="term" value="F:protein tyrosine phosphatase activity"/>
    <property type="evidence" value="ECO:0007669"/>
    <property type="project" value="UniProtKB-EC"/>
</dbReference>
<evidence type="ECO:0000313" key="6">
    <source>
        <dbReference type="Proteomes" id="UP000254040"/>
    </source>
</evidence>
<evidence type="ECO:0000259" key="2">
    <source>
        <dbReference type="PROSITE" id="PS50056"/>
    </source>
</evidence>
<feature type="chain" id="PRO_5016870447" evidence="1">
    <location>
        <begin position="22"/>
        <end position="344"/>
    </location>
</feature>
<dbReference type="Proteomes" id="UP000054985">
    <property type="component" value="Unassembled WGS sequence"/>
</dbReference>
<name>A0A378K0C4_9GAMM</name>
<dbReference type="OrthoDB" id="21920at2"/>
<organism evidence="4 6">
    <name type="scientific">Legionella moravica</name>
    <dbReference type="NCBI Taxonomy" id="39962"/>
    <lineage>
        <taxon>Bacteria</taxon>
        <taxon>Pseudomonadati</taxon>
        <taxon>Pseudomonadota</taxon>
        <taxon>Gammaproteobacteria</taxon>
        <taxon>Legionellales</taxon>
        <taxon>Legionellaceae</taxon>
        <taxon>Legionella</taxon>
    </lineage>
</organism>
<dbReference type="Proteomes" id="UP000254040">
    <property type="component" value="Unassembled WGS sequence"/>
</dbReference>
<keyword evidence="5" id="KW-1185">Reference proteome</keyword>
<reference evidence="4 6" key="2">
    <citation type="submission" date="2018-06" db="EMBL/GenBank/DDBJ databases">
        <authorList>
            <consortium name="Pathogen Informatics"/>
            <person name="Doyle S."/>
        </authorList>
    </citation>
    <scope>NUCLEOTIDE SEQUENCE [LARGE SCALE GENOMIC DNA]</scope>
    <source>
        <strain evidence="4 6">NCTC12239</strain>
    </source>
</reference>
<evidence type="ECO:0000313" key="4">
    <source>
        <dbReference type="EMBL" id="STX63088.1"/>
    </source>
</evidence>
<dbReference type="AlphaFoldDB" id="A0A378K0C4"/>
<keyword evidence="4" id="KW-0378">Hydrolase</keyword>
<dbReference type="PROSITE" id="PS50056">
    <property type="entry name" value="TYR_PHOSPHATASE_2"/>
    <property type="match status" value="1"/>
</dbReference>
<evidence type="ECO:0000313" key="3">
    <source>
        <dbReference type="EMBL" id="KTD37434.1"/>
    </source>
</evidence>
<dbReference type="InterPro" id="IPR029021">
    <property type="entry name" value="Prot-tyrosine_phosphatase-like"/>
</dbReference>
<dbReference type="EC" id="3.1.3.48" evidence="4"/>
<evidence type="ECO:0000256" key="1">
    <source>
        <dbReference type="SAM" id="SignalP"/>
    </source>
</evidence>
<dbReference type="STRING" id="39962.Lmor_0626"/>
<dbReference type="SUPFAM" id="SSF52799">
    <property type="entry name" value="(Phosphotyrosine protein) phosphatases II"/>
    <property type="match status" value="1"/>
</dbReference>
<dbReference type="Gene3D" id="3.30.70.1690">
    <property type="match status" value="1"/>
</dbReference>
<dbReference type="SMART" id="SM01301">
    <property type="entry name" value="PTPlike_phytase"/>
    <property type="match status" value="1"/>
</dbReference>
<feature type="signal peptide" evidence="1">
    <location>
        <begin position="1"/>
        <end position="21"/>
    </location>
</feature>
<dbReference type="Gene3D" id="3.90.190.10">
    <property type="entry name" value="Protein tyrosine phosphatase superfamily"/>
    <property type="match status" value="1"/>
</dbReference>
<dbReference type="RefSeq" id="WP_028385016.1">
    <property type="nucleotide sequence ID" value="NZ_CAAAJG010000024.1"/>
</dbReference>
<accession>A0A378K0C4</accession>
<feature type="domain" description="Tyrosine specific protein phosphatases" evidence="2">
    <location>
        <begin position="220"/>
        <end position="268"/>
    </location>
</feature>
<proteinExistence type="predicted"/>
<evidence type="ECO:0000313" key="5">
    <source>
        <dbReference type="Proteomes" id="UP000054985"/>
    </source>
</evidence>
<dbReference type="EMBL" id="LNYN01000013">
    <property type="protein sequence ID" value="KTD37434.1"/>
    <property type="molecule type" value="Genomic_DNA"/>
</dbReference>
<dbReference type="EMBL" id="UGOG01000001">
    <property type="protein sequence ID" value="STX63088.1"/>
    <property type="molecule type" value="Genomic_DNA"/>
</dbReference>
<protein>
    <submittedName>
        <fullName evidence="4">Tyrosine phosphatase II superfamily protein</fullName>
        <ecNumber evidence="4">3.1.3.48</ecNumber>
    </submittedName>
</protein>
<keyword evidence="1" id="KW-0732">Signal</keyword>
<sequence length="344" mass="39011">MKKINISLFIVFLLLSAPLAAESSGGNKFNSTKSPEIPSGAFWIDNHWRKNPQTTQAVPFHWRSTTGINDAVKKEINPKGLDHLFISGSANPTLANMMWLKKQYGTDHQLFIIDLRQETHLYLNGLPISIFYKKDEINWGKTLVEINKEEQNWANYLSGTNSILIHILGRPVSGFKEPTQPIMISIKNTRTEQQTTELSGIGYFRIPVPDYHPPAPEQVDDYLALLKKLPANAWLHYHCAAGKGRTTTFMVMHDIMANGTQVNLMDIINRQMRLGGINVLAPSDSISAQPWKSQSHQARADFIKLFYTYIHNGIFPNQSFAHWIINQPNGPYKSILKTKAYPQL</sequence>
<dbReference type="Pfam" id="PF14566">
    <property type="entry name" value="PTPlike_phytase"/>
    <property type="match status" value="1"/>
</dbReference>